<gene>
    <name evidence="1" type="ORF">PLOB_00036780</name>
</gene>
<name>A0ABN8P4L5_9CNID</name>
<comment type="caution">
    <text evidence="1">The sequence shown here is derived from an EMBL/GenBank/DDBJ whole genome shotgun (WGS) entry which is preliminary data.</text>
</comment>
<accession>A0ABN8P4L5</accession>
<reference evidence="1 2" key="1">
    <citation type="submission" date="2022-05" db="EMBL/GenBank/DDBJ databases">
        <authorList>
            <consortium name="Genoscope - CEA"/>
            <person name="William W."/>
        </authorList>
    </citation>
    <scope>NUCLEOTIDE SEQUENCE [LARGE SCALE GENOMIC DNA]</scope>
</reference>
<protein>
    <submittedName>
        <fullName evidence="1">Uncharacterized protein</fullName>
    </submittedName>
</protein>
<organism evidence="1 2">
    <name type="scientific">Porites lobata</name>
    <dbReference type="NCBI Taxonomy" id="104759"/>
    <lineage>
        <taxon>Eukaryota</taxon>
        <taxon>Metazoa</taxon>
        <taxon>Cnidaria</taxon>
        <taxon>Anthozoa</taxon>
        <taxon>Hexacorallia</taxon>
        <taxon>Scleractinia</taxon>
        <taxon>Fungiina</taxon>
        <taxon>Poritidae</taxon>
        <taxon>Porites</taxon>
    </lineage>
</organism>
<evidence type="ECO:0000313" key="2">
    <source>
        <dbReference type="Proteomes" id="UP001159405"/>
    </source>
</evidence>
<proteinExistence type="predicted"/>
<sequence length="104" mass="12077">MVRGDPVCRKEDCSQYDIGLVFKEISSYSDQDKLMFIENAWKPGELFDFPVSVECSNSKRDFVWGWLKRFAWLVYSKFLDGAFCLPCILFGVQCGRNSNKLDKL</sequence>
<dbReference type="Proteomes" id="UP001159405">
    <property type="component" value="Unassembled WGS sequence"/>
</dbReference>
<keyword evidence="2" id="KW-1185">Reference proteome</keyword>
<dbReference type="EMBL" id="CALNXK010000052">
    <property type="protein sequence ID" value="CAH3133404.1"/>
    <property type="molecule type" value="Genomic_DNA"/>
</dbReference>
<evidence type="ECO:0000313" key="1">
    <source>
        <dbReference type="EMBL" id="CAH3133404.1"/>
    </source>
</evidence>